<accession>A0A6G1KXF1</accession>
<protein>
    <submittedName>
        <fullName evidence="2">Uncharacterized protein</fullName>
    </submittedName>
</protein>
<feature type="compositionally biased region" description="Low complexity" evidence="1">
    <location>
        <begin position="184"/>
        <end position="197"/>
    </location>
</feature>
<organism evidence="2 3">
    <name type="scientific">Teratosphaeria nubilosa</name>
    <dbReference type="NCBI Taxonomy" id="161662"/>
    <lineage>
        <taxon>Eukaryota</taxon>
        <taxon>Fungi</taxon>
        <taxon>Dikarya</taxon>
        <taxon>Ascomycota</taxon>
        <taxon>Pezizomycotina</taxon>
        <taxon>Dothideomycetes</taxon>
        <taxon>Dothideomycetidae</taxon>
        <taxon>Mycosphaerellales</taxon>
        <taxon>Teratosphaeriaceae</taxon>
        <taxon>Teratosphaeria</taxon>
    </lineage>
</organism>
<gene>
    <name evidence="2" type="ORF">EJ03DRAFT_331074</name>
</gene>
<dbReference type="EMBL" id="ML995895">
    <property type="protein sequence ID" value="KAF2765321.1"/>
    <property type="molecule type" value="Genomic_DNA"/>
</dbReference>
<evidence type="ECO:0000256" key="1">
    <source>
        <dbReference type="SAM" id="MobiDB-lite"/>
    </source>
</evidence>
<dbReference type="OrthoDB" id="3931163at2759"/>
<sequence>MASPLSSVPRASFVHHSYQLQALRRHASTSPLQSGLFKAPATVIAPWKCVASAQEWQTSAYHYNKQTLKTLPTAHATTNKLLQDYSTMSQGNLGNNPESTARRAAVTAKRRAADRVYISGANVKDFGDRVVVDAFVYDAVEGAKEERQRRRESKRARQGGDNAGPARRGPALRSAGAGSGAGANRGPPAGARRMAPGGTRGPVNSGVRR</sequence>
<dbReference type="Proteomes" id="UP000799436">
    <property type="component" value="Unassembled WGS sequence"/>
</dbReference>
<dbReference type="AlphaFoldDB" id="A0A6G1KXF1"/>
<evidence type="ECO:0000313" key="2">
    <source>
        <dbReference type="EMBL" id="KAF2765321.1"/>
    </source>
</evidence>
<evidence type="ECO:0000313" key="3">
    <source>
        <dbReference type="Proteomes" id="UP000799436"/>
    </source>
</evidence>
<proteinExistence type="predicted"/>
<reference evidence="2" key="1">
    <citation type="journal article" date="2020" name="Stud. Mycol.">
        <title>101 Dothideomycetes genomes: a test case for predicting lifestyles and emergence of pathogens.</title>
        <authorList>
            <person name="Haridas S."/>
            <person name="Albert R."/>
            <person name="Binder M."/>
            <person name="Bloem J."/>
            <person name="Labutti K."/>
            <person name="Salamov A."/>
            <person name="Andreopoulos B."/>
            <person name="Baker S."/>
            <person name="Barry K."/>
            <person name="Bills G."/>
            <person name="Bluhm B."/>
            <person name="Cannon C."/>
            <person name="Castanera R."/>
            <person name="Culley D."/>
            <person name="Daum C."/>
            <person name="Ezra D."/>
            <person name="Gonzalez J."/>
            <person name="Henrissat B."/>
            <person name="Kuo A."/>
            <person name="Liang C."/>
            <person name="Lipzen A."/>
            <person name="Lutzoni F."/>
            <person name="Magnuson J."/>
            <person name="Mondo S."/>
            <person name="Nolan M."/>
            <person name="Ohm R."/>
            <person name="Pangilinan J."/>
            <person name="Park H.-J."/>
            <person name="Ramirez L."/>
            <person name="Alfaro M."/>
            <person name="Sun H."/>
            <person name="Tritt A."/>
            <person name="Yoshinaga Y."/>
            <person name="Zwiers L.-H."/>
            <person name="Turgeon B."/>
            <person name="Goodwin S."/>
            <person name="Spatafora J."/>
            <person name="Crous P."/>
            <person name="Grigoriev I."/>
        </authorList>
    </citation>
    <scope>NUCLEOTIDE SEQUENCE</scope>
    <source>
        <strain evidence="2">CBS 116005</strain>
    </source>
</reference>
<feature type="region of interest" description="Disordered" evidence="1">
    <location>
        <begin position="143"/>
        <end position="209"/>
    </location>
</feature>
<name>A0A6G1KXF1_9PEZI</name>
<feature type="compositionally biased region" description="Low complexity" evidence="1">
    <location>
        <begin position="163"/>
        <end position="176"/>
    </location>
</feature>
<keyword evidence="3" id="KW-1185">Reference proteome</keyword>